<dbReference type="KEGG" id="vg:19735992"/>
<proteinExistence type="predicted"/>
<dbReference type="Proteomes" id="UP000204240">
    <property type="component" value="Segment"/>
</dbReference>
<evidence type="ECO:0000313" key="2">
    <source>
        <dbReference type="Proteomes" id="UP000204240"/>
    </source>
</evidence>
<dbReference type="SUPFAM" id="SSF56747">
    <property type="entry name" value="Prim-pol domain"/>
    <property type="match status" value="1"/>
</dbReference>
<accession>A0A059PAJ8</accession>
<evidence type="ECO:0000313" key="1">
    <source>
        <dbReference type="EMBL" id="AFY98416.1"/>
    </source>
</evidence>
<keyword evidence="2" id="KW-1185">Reference proteome</keyword>
<dbReference type="RefSeq" id="YP_009044877.1">
    <property type="nucleotide sequence ID" value="NC_024388.1"/>
</dbReference>
<name>A0A059PAJ8_9CAUD</name>
<protein>
    <submittedName>
        <fullName evidence="1">Putative DNA primase/polymerase</fullName>
    </submittedName>
</protein>
<gene>
    <name evidence="1" type="ORF">phiLN34_06</name>
</gene>
<organism evidence="1 2">
    <name type="scientific">Leuconostoc phage LN34</name>
    <dbReference type="NCBI Taxonomy" id="1262519"/>
    <lineage>
        <taxon>Viruses</taxon>
        <taxon>Duplodnaviria</taxon>
        <taxon>Heunggongvirae</taxon>
        <taxon>Uroviricota</taxon>
        <taxon>Caudoviricetes</taxon>
        <taxon>Mccleskeyvirinae</taxon>
        <taxon>Unaquatrovirus</taxon>
        <taxon>Unaquatrovirus LN34</taxon>
    </lineage>
</organism>
<sequence length="251" mass="29057">MIKELAHYFINQGIHVVALKPKKKYPNYKGWQSKRLTIEQVDRALDNGYGLGIVPHGEFVVVDLDADHEGGANGIENFIANFDHYATITAYKDNSTNEHRFYQNTYGLNIRKTGDNAIIDGVDIFSKDNLITTLPFYYFDGLDLNKPFLEQLGPSPERFELLRVYEDKPVEAPKSNFTKHNIENYLKKVPQFEVGGRSSSYRKLIYTMVVRRGMVYEDARDAIIKWDADGINYQEEEPTQFYHSIRNPMTR</sequence>
<reference evidence="1 2" key="1">
    <citation type="journal article" date="2014" name="Int. J. Food Microbiol.">
        <title>Sequence and comparative analysis of Leuconostoc dairy bacteriophages.</title>
        <authorList>
            <person name="Kot W."/>
            <person name="Hansen L.H."/>
            <person name="Neve H."/>
            <person name="Hammer K."/>
            <person name="Jacobsen S."/>
            <person name="Pedersen P.D."/>
            <person name="Sorensen S.J."/>
            <person name="Heller K.J."/>
            <person name="Vogensen F.K."/>
        </authorList>
    </citation>
    <scope>NUCLEOTIDE SEQUENCE [LARGE SCALE GENOMIC DNA]</scope>
</reference>
<dbReference type="GeneID" id="19735992"/>
<dbReference type="EMBL" id="KC013027">
    <property type="protein sequence ID" value="AFY98416.1"/>
    <property type="molecule type" value="Genomic_DNA"/>
</dbReference>